<dbReference type="Gene3D" id="3.40.50.720">
    <property type="entry name" value="NAD(P)-binding Rossmann-like Domain"/>
    <property type="match status" value="1"/>
</dbReference>
<accession>A0ABT7S7J1</accession>
<feature type="domain" description="NmrA-like" evidence="1">
    <location>
        <begin position="2"/>
        <end position="93"/>
    </location>
</feature>
<dbReference type="InterPro" id="IPR036291">
    <property type="entry name" value="NAD(P)-bd_dom_sf"/>
</dbReference>
<keyword evidence="3" id="KW-1185">Reference proteome</keyword>
<protein>
    <submittedName>
        <fullName evidence="2">NAD(P)H-binding protein</fullName>
    </submittedName>
</protein>
<evidence type="ECO:0000313" key="3">
    <source>
        <dbReference type="Proteomes" id="UP001321453"/>
    </source>
</evidence>
<name>A0ABT7S7J1_9CELL</name>
<evidence type="ECO:0000259" key="1">
    <source>
        <dbReference type="Pfam" id="PF05368"/>
    </source>
</evidence>
<reference evidence="2 3" key="1">
    <citation type="submission" date="2023-06" db="EMBL/GenBank/DDBJ databases">
        <title>Cellulomonas sp. MW9 Whole genome sequence.</title>
        <authorList>
            <person name="Park S."/>
        </authorList>
    </citation>
    <scope>NUCLEOTIDE SEQUENCE [LARGE SCALE GENOMIC DNA]</scope>
    <source>
        <strain evidence="2 3">MW9</strain>
    </source>
</reference>
<organism evidence="2 3">
    <name type="scientific">Cellulomonas edaphi</name>
    <dbReference type="NCBI Taxonomy" id="3053468"/>
    <lineage>
        <taxon>Bacteria</taxon>
        <taxon>Bacillati</taxon>
        <taxon>Actinomycetota</taxon>
        <taxon>Actinomycetes</taxon>
        <taxon>Micrococcales</taxon>
        <taxon>Cellulomonadaceae</taxon>
        <taxon>Cellulomonas</taxon>
    </lineage>
</organism>
<dbReference type="PANTHER" id="PTHR48079">
    <property type="entry name" value="PROTEIN YEEZ"/>
    <property type="match status" value="1"/>
</dbReference>
<dbReference type="SUPFAM" id="SSF51735">
    <property type="entry name" value="NAD(P)-binding Rossmann-fold domains"/>
    <property type="match status" value="1"/>
</dbReference>
<dbReference type="PANTHER" id="PTHR48079:SF6">
    <property type="entry name" value="NAD(P)-BINDING DOMAIN-CONTAINING PROTEIN-RELATED"/>
    <property type="match status" value="1"/>
</dbReference>
<dbReference type="RefSeq" id="WP_289446949.1">
    <property type="nucleotide sequence ID" value="NZ_JAUCGR010000002.1"/>
</dbReference>
<dbReference type="InterPro" id="IPR008030">
    <property type="entry name" value="NmrA-like"/>
</dbReference>
<sequence>MKVLLTGATGYVGSAVLSALLERGHDVLALVRSDAAADKVRSAGATAVVGDLGDTAWLVERLRSVDGAIHTAAADDGTSAQLDDGVIDAVLEAFGGTEKPYLHTSGVWVWGSSADVTEDAPLDPPAIVQWRLAREARLLASDLRVSVVAPAIVYGHGGGIPVGVVAGGPRDDDGALLLVGEGAQHWSTVHRDDLAELYALILEAAPRGERFIGAGGHNPTAREVAEAAAGRVAPEPVEATRARLGAPFADALLLDQQASGAKARALGWRPSRPTLIEELARG</sequence>
<dbReference type="Pfam" id="PF05368">
    <property type="entry name" value="NmrA"/>
    <property type="match status" value="1"/>
</dbReference>
<evidence type="ECO:0000313" key="2">
    <source>
        <dbReference type="EMBL" id="MDM7831586.1"/>
    </source>
</evidence>
<dbReference type="EMBL" id="JAUCGR010000002">
    <property type="protein sequence ID" value="MDM7831586.1"/>
    <property type="molecule type" value="Genomic_DNA"/>
</dbReference>
<dbReference type="Proteomes" id="UP001321453">
    <property type="component" value="Unassembled WGS sequence"/>
</dbReference>
<proteinExistence type="predicted"/>
<comment type="caution">
    <text evidence="2">The sequence shown here is derived from an EMBL/GenBank/DDBJ whole genome shotgun (WGS) entry which is preliminary data.</text>
</comment>
<gene>
    <name evidence="2" type="ORF">QRT05_09600</name>
</gene>
<dbReference type="InterPro" id="IPR051783">
    <property type="entry name" value="NAD(P)-dependent_oxidoreduct"/>
</dbReference>